<dbReference type="EMBL" id="WTVG01000080">
    <property type="protein sequence ID" value="NMG26617.1"/>
    <property type="molecule type" value="Genomic_DNA"/>
</dbReference>
<protein>
    <submittedName>
        <fullName evidence="1">Uncharacterized protein</fullName>
    </submittedName>
</protein>
<proteinExistence type="predicted"/>
<evidence type="ECO:0000313" key="2">
    <source>
        <dbReference type="Proteomes" id="UP000615989"/>
    </source>
</evidence>
<dbReference type="InterPro" id="IPR008964">
    <property type="entry name" value="Invasin/intimin_cell_adhesion"/>
</dbReference>
<dbReference type="Proteomes" id="UP000615989">
    <property type="component" value="Unassembled WGS sequence"/>
</dbReference>
<name>A0ABX1PSH9_9RHOO</name>
<dbReference type="SUPFAM" id="SSF49373">
    <property type="entry name" value="Invasin/intimin cell-adhesion fragments"/>
    <property type="match status" value="1"/>
</dbReference>
<reference evidence="1" key="1">
    <citation type="submission" date="2019-12" db="EMBL/GenBank/DDBJ databases">
        <title>Comparative genomics gives insights into the taxonomy of the Azoarcus-Aromatoleum group and reveals separate origins of nif in the plant-associated Azoarcus and non-plant-associated Aromatoleum sub-groups.</title>
        <authorList>
            <person name="Lafos M."/>
            <person name="Maluk M."/>
            <person name="Batista M."/>
            <person name="Junghare M."/>
            <person name="Carmona M."/>
            <person name="Faoro H."/>
            <person name="Cruz L.M."/>
            <person name="Battistoni F."/>
            <person name="De Souza E."/>
            <person name="Pedrosa F."/>
            <person name="Chen W.-M."/>
            <person name="Poole P.S."/>
            <person name="Dixon R.A."/>
            <person name="James E.K."/>
        </authorList>
    </citation>
    <scope>NUCLEOTIDE SEQUENCE</scope>
    <source>
        <strain evidence="1">LuFRes1</strain>
    </source>
</reference>
<organism evidence="1 2">
    <name type="scientific">Aromatoleum anaerobium</name>
    <dbReference type="NCBI Taxonomy" id="182180"/>
    <lineage>
        <taxon>Bacteria</taxon>
        <taxon>Pseudomonadati</taxon>
        <taxon>Pseudomonadota</taxon>
        <taxon>Betaproteobacteria</taxon>
        <taxon>Rhodocyclales</taxon>
        <taxon>Rhodocyclaceae</taxon>
        <taxon>Aromatoleum</taxon>
    </lineage>
</organism>
<dbReference type="InterPro" id="IPR013783">
    <property type="entry name" value="Ig-like_fold"/>
</dbReference>
<evidence type="ECO:0000313" key="1">
    <source>
        <dbReference type="EMBL" id="NMG26617.1"/>
    </source>
</evidence>
<dbReference type="Gene3D" id="2.60.40.10">
    <property type="entry name" value="Immunoglobulins"/>
    <property type="match status" value="1"/>
</dbReference>
<gene>
    <name evidence="1" type="ORF">GO606_18260</name>
</gene>
<keyword evidence="2" id="KW-1185">Reference proteome</keyword>
<comment type="caution">
    <text evidence="1">The sequence shown here is derived from an EMBL/GenBank/DDBJ whole genome shotgun (WGS) entry which is preliminary data.</text>
</comment>
<sequence length="107" mass="11573">MDVQTLYYGNDMLLEVAGLQDQATGAYLNDATVTVTLKTDAGVSVTGETWPLALTYVTDSNGVYRATLKDTLSLTANARYVATVSADGGSGKQARWDLDFVCRVRRE</sequence>
<dbReference type="RefSeq" id="WP_169119935.1">
    <property type="nucleotide sequence ID" value="NZ_WTVG02000039.1"/>
</dbReference>
<accession>A0ABX1PSH9</accession>